<dbReference type="GO" id="GO:0003677">
    <property type="term" value="F:DNA binding"/>
    <property type="evidence" value="ECO:0007669"/>
    <property type="project" value="UniProtKB-KW"/>
</dbReference>
<evidence type="ECO:0000256" key="3">
    <source>
        <dbReference type="ARBA" id="ARBA00023163"/>
    </source>
</evidence>
<keyword evidence="7" id="KW-1185">Reference proteome</keyword>
<evidence type="ECO:0000259" key="5">
    <source>
        <dbReference type="PROSITE" id="PS51464"/>
    </source>
</evidence>
<evidence type="ECO:0000256" key="1">
    <source>
        <dbReference type="ARBA" id="ARBA00023015"/>
    </source>
</evidence>
<dbReference type="AlphaFoldDB" id="A0ABD7Z7E7"/>
<evidence type="ECO:0000313" key="7">
    <source>
        <dbReference type="Proteomes" id="UP001229832"/>
    </source>
</evidence>
<keyword evidence="2" id="KW-0238">DNA-binding</keyword>
<dbReference type="SUPFAM" id="SSF53697">
    <property type="entry name" value="SIS domain"/>
    <property type="match status" value="1"/>
</dbReference>
<feature type="domain" description="SIS" evidence="5">
    <location>
        <begin position="126"/>
        <end position="266"/>
    </location>
</feature>
<proteinExistence type="predicted"/>
<feature type="domain" description="HTH rpiR-type" evidence="4">
    <location>
        <begin position="3"/>
        <end position="79"/>
    </location>
</feature>
<accession>A0ABD7Z7E7</accession>
<dbReference type="CDD" id="cd05013">
    <property type="entry name" value="SIS_RpiR"/>
    <property type="match status" value="1"/>
</dbReference>
<evidence type="ECO:0000259" key="4">
    <source>
        <dbReference type="PROSITE" id="PS51071"/>
    </source>
</evidence>
<dbReference type="Pfam" id="PF01380">
    <property type="entry name" value="SIS"/>
    <property type="match status" value="1"/>
</dbReference>
<dbReference type="EMBL" id="CP132485">
    <property type="protein sequence ID" value="WLV82811.1"/>
    <property type="molecule type" value="Genomic_DNA"/>
</dbReference>
<dbReference type="Gene3D" id="3.40.50.10490">
    <property type="entry name" value="Glucose-6-phosphate isomerase like protein, domain 1"/>
    <property type="match status" value="1"/>
</dbReference>
<dbReference type="InterPro" id="IPR035472">
    <property type="entry name" value="RpiR-like_SIS"/>
</dbReference>
<name>A0ABD7Z7E7_LACZE</name>
<keyword evidence="1" id="KW-0805">Transcription regulation</keyword>
<reference evidence="6 7" key="1">
    <citation type="submission" date="2023-08" db="EMBL/GenBank/DDBJ databases">
        <authorList>
            <person name="Buchebner-Jance M."/>
        </authorList>
    </citation>
    <scope>NUCLEOTIDE SEQUENCE [LARGE SCALE GENOMIC DNA]</scope>
    <source>
        <strain evidence="6 7">NCIMB 15475</strain>
    </source>
</reference>
<dbReference type="PROSITE" id="PS51464">
    <property type="entry name" value="SIS"/>
    <property type="match status" value="1"/>
</dbReference>
<dbReference type="InterPro" id="IPR047640">
    <property type="entry name" value="RpiR-like"/>
</dbReference>
<dbReference type="PROSITE" id="PS51071">
    <property type="entry name" value="HTH_RPIR"/>
    <property type="match status" value="1"/>
</dbReference>
<gene>
    <name evidence="6" type="ORF">LACZS2_001999</name>
</gene>
<dbReference type="Pfam" id="PF01418">
    <property type="entry name" value="HTH_6"/>
    <property type="match status" value="1"/>
</dbReference>
<dbReference type="InterPro" id="IPR046348">
    <property type="entry name" value="SIS_dom_sf"/>
</dbReference>
<evidence type="ECO:0000313" key="6">
    <source>
        <dbReference type="EMBL" id="WLV82811.1"/>
    </source>
</evidence>
<protein>
    <submittedName>
        <fullName evidence="6">MurR/RpiR family transcriptional regulator</fullName>
    </submittedName>
</protein>
<dbReference type="Gene3D" id="1.10.10.10">
    <property type="entry name" value="Winged helix-like DNA-binding domain superfamily/Winged helix DNA-binding domain"/>
    <property type="match status" value="1"/>
</dbReference>
<organism evidence="6 7">
    <name type="scientific">Lacticaseibacillus zeae subsp. silagei</name>
    <dbReference type="NCBI Taxonomy" id="3068307"/>
    <lineage>
        <taxon>Bacteria</taxon>
        <taxon>Bacillati</taxon>
        <taxon>Bacillota</taxon>
        <taxon>Bacilli</taxon>
        <taxon>Lactobacillales</taxon>
        <taxon>Lactobacillaceae</taxon>
        <taxon>Lacticaseibacillus</taxon>
    </lineage>
</organism>
<evidence type="ECO:0000256" key="2">
    <source>
        <dbReference type="ARBA" id="ARBA00023125"/>
    </source>
</evidence>
<dbReference type="InterPro" id="IPR009057">
    <property type="entry name" value="Homeodomain-like_sf"/>
</dbReference>
<dbReference type="PANTHER" id="PTHR30514">
    <property type="entry name" value="GLUCOKINASE"/>
    <property type="match status" value="1"/>
</dbReference>
<keyword evidence="3" id="KW-0804">Transcription</keyword>
<dbReference type="RefSeq" id="WP_070652191.1">
    <property type="nucleotide sequence ID" value="NZ_CP132485.1"/>
</dbReference>
<dbReference type="SUPFAM" id="SSF46689">
    <property type="entry name" value="Homeodomain-like"/>
    <property type="match status" value="1"/>
</dbReference>
<dbReference type="Proteomes" id="UP001229832">
    <property type="component" value="Chromosome"/>
</dbReference>
<sequence>MASNLANRIKSTFGQMSEGHKKIASAILDNEADLENMTISEVAKRIGSSTASLSRFVKELGYNSFPEFRSAIMEDADGDVPNARDISLELNGDRSYHAMKNSILRLNQASLQSTFDLIDDETLDKATDFITQSANLAFFGIAGSSVVAMNGYFEFIRTPLNCLYTSDFHLQLMQAVKLTKHDCAILISQSGQDKDAIRIAETIKEAGCPLILLTSFKNSRVAGYADLTLISHSQETKFRKEALHTLITQISIMDLLFFLSAVKLGSSLDISIAKARRIVAKTRL</sequence>
<dbReference type="InterPro" id="IPR001347">
    <property type="entry name" value="SIS_dom"/>
</dbReference>
<dbReference type="PANTHER" id="PTHR30514:SF1">
    <property type="entry name" value="HTH-TYPE TRANSCRIPTIONAL REGULATOR HEXR-RELATED"/>
    <property type="match status" value="1"/>
</dbReference>
<dbReference type="InterPro" id="IPR036388">
    <property type="entry name" value="WH-like_DNA-bd_sf"/>
</dbReference>
<dbReference type="InterPro" id="IPR000281">
    <property type="entry name" value="HTH_RpiR"/>
</dbReference>